<keyword evidence="3" id="KW-1185">Reference proteome</keyword>
<name>A0AAN4Z799_9BILA</name>
<evidence type="ECO:0000313" key="2">
    <source>
        <dbReference type="EMBL" id="GMR32637.1"/>
    </source>
</evidence>
<dbReference type="Proteomes" id="UP001328107">
    <property type="component" value="Unassembled WGS sequence"/>
</dbReference>
<keyword evidence="1" id="KW-0472">Membrane</keyword>
<dbReference type="EMBL" id="BTRK01000001">
    <property type="protein sequence ID" value="GMR32637.1"/>
    <property type="molecule type" value="Genomic_DNA"/>
</dbReference>
<keyword evidence="1" id="KW-1133">Transmembrane helix</keyword>
<gene>
    <name evidence="2" type="ORF">PMAYCL1PPCAC_02832</name>
</gene>
<evidence type="ECO:0000313" key="3">
    <source>
        <dbReference type="Proteomes" id="UP001328107"/>
    </source>
</evidence>
<evidence type="ECO:0000256" key="1">
    <source>
        <dbReference type="SAM" id="Phobius"/>
    </source>
</evidence>
<protein>
    <submittedName>
        <fullName evidence="2">Uncharacterized protein</fullName>
    </submittedName>
</protein>
<comment type="caution">
    <text evidence="2">The sequence shown here is derived from an EMBL/GenBank/DDBJ whole genome shotgun (WGS) entry which is preliminary data.</text>
</comment>
<sequence>MERRGGSGRLSIDYGHFRSGFRMSATMLKYLRNFSWLKQFCLMMHSRIASPRLNCSIGRLLIPSIGNSEMGQVLHSHFILCCFILFFSSKELLHPEWLFVLSFMYLPLFFLLFLPTVPLPYPYRTLSPCRPLVPVQGQRGETRRDRD</sequence>
<feature type="transmembrane region" description="Helical" evidence="1">
    <location>
        <begin position="97"/>
        <end position="117"/>
    </location>
</feature>
<organism evidence="2 3">
    <name type="scientific">Pristionchus mayeri</name>
    <dbReference type="NCBI Taxonomy" id="1317129"/>
    <lineage>
        <taxon>Eukaryota</taxon>
        <taxon>Metazoa</taxon>
        <taxon>Ecdysozoa</taxon>
        <taxon>Nematoda</taxon>
        <taxon>Chromadorea</taxon>
        <taxon>Rhabditida</taxon>
        <taxon>Rhabditina</taxon>
        <taxon>Diplogasteromorpha</taxon>
        <taxon>Diplogasteroidea</taxon>
        <taxon>Neodiplogasteridae</taxon>
        <taxon>Pristionchus</taxon>
    </lineage>
</organism>
<dbReference type="AlphaFoldDB" id="A0AAN4Z799"/>
<reference evidence="3" key="1">
    <citation type="submission" date="2022-10" db="EMBL/GenBank/DDBJ databases">
        <title>Genome assembly of Pristionchus species.</title>
        <authorList>
            <person name="Yoshida K."/>
            <person name="Sommer R.J."/>
        </authorList>
    </citation>
    <scope>NUCLEOTIDE SEQUENCE [LARGE SCALE GENOMIC DNA]</scope>
    <source>
        <strain evidence="3">RS5460</strain>
    </source>
</reference>
<accession>A0AAN4Z799</accession>
<keyword evidence="1" id="KW-0812">Transmembrane</keyword>
<proteinExistence type="predicted"/>